<dbReference type="Proteomes" id="UP001460270">
    <property type="component" value="Unassembled WGS sequence"/>
</dbReference>
<sequence>MNQNNPFGSTQSGAFQAPSNAVKPGCSNPFSGSRVPPTSRSKRRAFLGLDSDKLHLQMFLDKLLPSDKPPRHLNKLQRLGKLLSRNSKFLFLGKPRLLRPSKLLRLAKGLQHRNNRLFLGKLPLLPHSKLLQRLVSKVVLFLEAAAHQLLVRTLHRQIRVLFLDKHRLLVPLLDSLLGSGKELVARQVLLEPSKFHNLGKPLQQVQDSVLVILYSDSRHPQLQAQVVL</sequence>
<accession>A0AAW0MIK3</accession>
<gene>
    <name evidence="2" type="ORF">WMY93_031415</name>
</gene>
<feature type="region of interest" description="Disordered" evidence="1">
    <location>
        <begin position="1"/>
        <end position="40"/>
    </location>
</feature>
<comment type="caution">
    <text evidence="2">The sequence shown here is derived from an EMBL/GenBank/DDBJ whole genome shotgun (WGS) entry which is preliminary data.</text>
</comment>
<evidence type="ECO:0000313" key="2">
    <source>
        <dbReference type="EMBL" id="KAK7877939.1"/>
    </source>
</evidence>
<protein>
    <submittedName>
        <fullName evidence="2">Uncharacterized protein</fullName>
    </submittedName>
</protein>
<organism evidence="2 3">
    <name type="scientific">Mugilogobius chulae</name>
    <name type="common">yellowstripe goby</name>
    <dbReference type="NCBI Taxonomy" id="88201"/>
    <lineage>
        <taxon>Eukaryota</taxon>
        <taxon>Metazoa</taxon>
        <taxon>Chordata</taxon>
        <taxon>Craniata</taxon>
        <taxon>Vertebrata</taxon>
        <taxon>Euteleostomi</taxon>
        <taxon>Actinopterygii</taxon>
        <taxon>Neopterygii</taxon>
        <taxon>Teleostei</taxon>
        <taxon>Neoteleostei</taxon>
        <taxon>Acanthomorphata</taxon>
        <taxon>Gobiaria</taxon>
        <taxon>Gobiiformes</taxon>
        <taxon>Gobioidei</taxon>
        <taxon>Gobiidae</taxon>
        <taxon>Gobionellinae</taxon>
        <taxon>Mugilogobius</taxon>
    </lineage>
</organism>
<feature type="compositionally biased region" description="Polar residues" evidence="1">
    <location>
        <begin position="28"/>
        <end position="39"/>
    </location>
</feature>
<reference evidence="3" key="1">
    <citation type="submission" date="2024-04" db="EMBL/GenBank/DDBJ databases">
        <title>Salinicola lusitanus LLJ914,a marine bacterium isolated from the Okinawa Trough.</title>
        <authorList>
            <person name="Li J."/>
        </authorList>
    </citation>
    <scope>NUCLEOTIDE SEQUENCE [LARGE SCALE GENOMIC DNA]</scope>
</reference>
<name>A0AAW0MIK3_9GOBI</name>
<evidence type="ECO:0000256" key="1">
    <source>
        <dbReference type="SAM" id="MobiDB-lite"/>
    </source>
</evidence>
<keyword evidence="3" id="KW-1185">Reference proteome</keyword>
<feature type="compositionally biased region" description="Polar residues" evidence="1">
    <location>
        <begin position="1"/>
        <end position="19"/>
    </location>
</feature>
<dbReference type="EMBL" id="JBBPFD010000664">
    <property type="protein sequence ID" value="KAK7877939.1"/>
    <property type="molecule type" value="Genomic_DNA"/>
</dbReference>
<dbReference type="AlphaFoldDB" id="A0AAW0MIK3"/>
<evidence type="ECO:0000313" key="3">
    <source>
        <dbReference type="Proteomes" id="UP001460270"/>
    </source>
</evidence>
<proteinExistence type="predicted"/>